<dbReference type="SUPFAM" id="SSF53335">
    <property type="entry name" value="S-adenosyl-L-methionine-dependent methyltransferases"/>
    <property type="match status" value="1"/>
</dbReference>
<accession>A0A646KQT2</accession>
<dbReference type="GO" id="GO:0032259">
    <property type="term" value="P:methylation"/>
    <property type="evidence" value="ECO:0007669"/>
    <property type="project" value="UniProtKB-KW"/>
</dbReference>
<dbReference type="AlphaFoldDB" id="A0A646KQT2"/>
<name>A0A646KQT2_STRJU</name>
<sequence>MTVTTARSSVAELLGSFAQATPAQLPEAFGRLTASVWSADGPTADALSAVPALVARLDEVDDARKGYLAIVLGLLVQSEFPAAEGGPLTAAVRSGLDRYLELLHGRTGQDPLSLALLYLLSHFPGDRERVLAAAEPLGLDPHDRSRLDRCLQRLDPDRPDLGRVWPSPMVWRLDDDERSFDQEWISKLTAEQTQVNWDNDTRTVLAYTGMRAYWAVRNGVPEETSYPVPAPPAEPVEAPELDGTAFARYEGALRCPSCHGDLGFGPGGARCAPCATTYPGARGLLDLSAGIRDNAADDPEDVTADLLQKLSEMPSMGLYYESVLRPAFLRIAGLNWGNEVLPGDEDAYLAEHIAPVDGPVLDLAAGAGRWTEVVARTVGPDRLVAQDMGAPMLTALRARLPEVPAVMASALDLPYQDGTLGAVNCWNALQAFPEQADTAIAEIGRVLRPGGTFTMMTFLWADDPIDRYFQGGHHFPSRPAGMLLFELAELKRWLSDAGMTVRELSGPGSFVFVTAERTGGGA</sequence>
<keyword evidence="2" id="KW-0808">Transferase</keyword>
<keyword evidence="2" id="KW-0489">Methyltransferase</keyword>
<dbReference type="GO" id="GO:0008168">
    <property type="term" value="F:methyltransferase activity"/>
    <property type="evidence" value="ECO:0007669"/>
    <property type="project" value="UniProtKB-KW"/>
</dbReference>
<dbReference type="Proteomes" id="UP000419138">
    <property type="component" value="Unassembled WGS sequence"/>
</dbReference>
<gene>
    <name evidence="2" type="ORF">FF041_32410</name>
</gene>
<evidence type="ECO:0000313" key="3">
    <source>
        <dbReference type="Proteomes" id="UP000419138"/>
    </source>
</evidence>
<protein>
    <submittedName>
        <fullName evidence="2">Class I SAM-dependent methyltransferase</fullName>
    </submittedName>
</protein>
<dbReference type="Gene3D" id="3.40.50.150">
    <property type="entry name" value="Vaccinia Virus protein VP39"/>
    <property type="match status" value="1"/>
</dbReference>
<feature type="domain" description="Methyltransferase" evidence="1">
    <location>
        <begin position="360"/>
        <end position="451"/>
    </location>
</feature>
<reference evidence="2 3" key="1">
    <citation type="submission" date="2019-05" db="EMBL/GenBank/DDBJ databases">
        <title>Comparative genomics and metabolomics analyses of clavulanic acid producing Streptomyces species provides insight into specialized metabolism and evolution of beta-lactam biosynthetic gene clusters.</title>
        <authorList>
            <person name="Moore M.A."/>
            <person name="Cruz-Morales P."/>
            <person name="Barona Gomez F."/>
            <person name="Kapil T."/>
        </authorList>
    </citation>
    <scope>NUCLEOTIDE SEQUENCE [LARGE SCALE GENOMIC DNA]</scope>
    <source>
        <strain evidence="2 3">NRRL 5741</strain>
    </source>
</reference>
<dbReference type="CDD" id="cd02440">
    <property type="entry name" value="AdoMet_MTases"/>
    <property type="match status" value="1"/>
</dbReference>
<dbReference type="InterPro" id="IPR041698">
    <property type="entry name" value="Methyltransf_25"/>
</dbReference>
<dbReference type="RefSeq" id="WP_153525975.1">
    <property type="nucleotide sequence ID" value="NZ_VCLA01000192.1"/>
</dbReference>
<evidence type="ECO:0000259" key="1">
    <source>
        <dbReference type="Pfam" id="PF13649"/>
    </source>
</evidence>
<dbReference type="Pfam" id="PF13649">
    <property type="entry name" value="Methyltransf_25"/>
    <property type="match status" value="1"/>
</dbReference>
<evidence type="ECO:0000313" key="2">
    <source>
        <dbReference type="EMBL" id="MQT04689.1"/>
    </source>
</evidence>
<keyword evidence="3" id="KW-1185">Reference proteome</keyword>
<dbReference type="OrthoDB" id="3676796at2"/>
<organism evidence="2 3">
    <name type="scientific">Streptomyces jumonjinensis</name>
    <dbReference type="NCBI Taxonomy" id="1945"/>
    <lineage>
        <taxon>Bacteria</taxon>
        <taxon>Bacillati</taxon>
        <taxon>Actinomycetota</taxon>
        <taxon>Actinomycetes</taxon>
        <taxon>Kitasatosporales</taxon>
        <taxon>Streptomycetaceae</taxon>
        <taxon>Streptomyces</taxon>
    </lineage>
</organism>
<dbReference type="EMBL" id="VCLA01000192">
    <property type="protein sequence ID" value="MQT04689.1"/>
    <property type="molecule type" value="Genomic_DNA"/>
</dbReference>
<comment type="caution">
    <text evidence="2">The sequence shown here is derived from an EMBL/GenBank/DDBJ whole genome shotgun (WGS) entry which is preliminary data.</text>
</comment>
<proteinExistence type="predicted"/>
<dbReference type="PANTHER" id="PTHR43591">
    <property type="entry name" value="METHYLTRANSFERASE"/>
    <property type="match status" value="1"/>
</dbReference>
<dbReference type="InterPro" id="IPR029063">
    <property type="entry name" value="SAM-dependent_MTases_sf"/>
</dbReference>